<reference evidence="2" key="1">
    <citation type="submission" date="2024-04" db="EMBL/GenBank/DDBJ databases">
        <title>Mariniflexile litorale, isolated from the shallow sediments of the Sea of Japan.</title>
        <authorList>
            <person name="Romanenko L."/>
            <person name="Isaeva M."/>
        </authorList>
    </citation>
    <scope>NUCLEOTIDE SEQUENCE [LARGE SCALE GENOMIC DNA]</scope>
    <source>
        <strain evidence="2">KMM 9835</strain>
    </source>
</reference>
<evidence type="ECO:0000313" key="3">
    <source>
        <dbReference type="Proteomes" id="UP001224325"/>
    </source>
</evidence>
<feature type="transmembrane region" description="Helical" evidence="1">
    <location>
        <begin position="104"/>
        <end position="127"/>
    </location>
</feature>
<feature type="transmembrane region" description="Helical" evidence="1">
    <location>
        <begin position="12"/>
        <end position="35"/>
    </location>
</feature>
<keyword evidence="1" id="KW-0812">Transmembrane</keyword>
<accession>A0AAU7EIW9</accession>
<sequence length="186" mass="21590">MKTIKKLKSLIDILFFILIGIAILQLLFWGIAYFFTDLLFAPMSNNSVIFKMLFSTFFNWRMFFIPLTIAVNFVLFIIAISFLRKSVSLFMQSDFYNNQVIKNFKIVGSLFVFIGVSSIIVQLFFALYFKNTIKIEDDIFIKILSIASAAIDLKSIFSIVIGLFFLLFSKIFENSRILKQENELTI</sequence>
<dbReference type="Proteomes" id="UP001224325">
    <property type="component" value="Chromosome"/>
</dbReference>
<dbReference type="InterPro" id="IPR021354">
    <property type="entry name" value="DUF2975"/>
</dbReference>
<keyword evidence="3" id="KW-1185">Reference proteome</keyword>
<feature type="transmembrane region" description="Helical" evidence="1">
    <location>
        <begin position="139"/>
        <end position="168"/>
    </location>
</feature>
<organism evidence="2 3">
    <name type="scientific">Mariniflexile litorale</name>
    <dbReference type="NCBI Taxonomy" id="3045158"/>
    <lineage>
        <taxon>Bacteria</taxon>
        <taxon>Pseudomonadati</taxon>
        <taxon>Bacteroidota</taxon>
        <taxon>Flavobacteriia</taxon>
        <taxon>Flavobacteriales</taxon>
        <taxon>Flavobacteriaceae</taxon>
        <taxon>Mariniflexile</taxon>
    </lineage>
</organism>
<gene>
    <name evidence="2" type="ORF">QLS71_005955</name>
</gene>
<keyword evidence="1" id="KW-0472">Membrane</keyword>
<proteinExistence type="predicted"/>
<dbReference type="AlphaFoldDB" id="A0AAU7EIW9"/>
<evidence type="ECO:0000313" key="2">
    <source>
        <dbReference type="EMBL" id="XBL15559.1"/>
    </source>
</evidence>
<dbReference type="RefSeq" id="WP_308991558.1">
    <property type="nucleotide sequence ID" value="NZ_CP155618.1"/>
</dbReference>
<dbReference type="KEGG" id="mlil:QLS71_005955"/>
<keyword evidence="1" id="KW-1133">Transmembrane helix</keyword>
<dbReference type="Pfam" id="PF11188">
    <property type="entry name" value="DUF2975"/>
    <property type="match status" value="1"/>
</dbReference>
<evidence type="ECO:0000256" key="1">
    <source>
        <dbReference type="SAM" id="Phobius"/>
    </source>
</evidence>
<feature type="transmembrane region" description="Helical" evidence="1">
    <location>
        <begin position="62"/>
        <end position="83"/>
    </location>
</feature>
<protein>
    <submittedName>
        <fullName evidence="2">DUF2975 domain-containing protein</fullName>
    </submittedName>
</protein>
<name>A0AAU7EIW9_9FLAO</name>
<dbReference type="EMBL" id="CP155618">
    <property type="protein sequence ID" value="XBL15559.1"/>
    <property type="molecule type" value="Genomic_DNA"/>
</dbReference>